<dbReference type="GO" id="GO:0016491">
    <property type="term" value="F:oxidoreductase activity"/>
    <property type="evidence" value="ECO:0007669"/>
    <property type="project" value="UniProtKB-KW"/>
</dbReference>
<comment type="caution">
    <text evidence="12">The sequence shown here is derived from an EMBL/GenBank/DDBJ whole genome shotgun (WGS) entry which is preliminary data.</text>
</comment>
<organism evidence="12">
    <name type="scientific">Candidatus Atribacter allofermentans</name>
    <dbReference type="NCBI Taxonomy" id="1852833"/>
    <lineage>
        <taxon>Bacteria</taxon>
        <taxon>Pseudomonadati</taxon>
        <taxon>Atribacterota</taxon>
        <taxon>Atribacteria</taxon>
        <taxon>Atribacterales</taxon>
        <taxon>Atribacteraceae</taxon>
        <taxon>Atribacter</taxon>
    </lineage>
</organism>
<dbReference type="EC" id="7.1.1.1" evidence="2"/>
<dbReference type="EMBL" id="MWBQ01000099">
    <property type="protein sequence ID" value="OQA57016.1"/>
    <property type="molecule type" value="Genomic_DNA"/>
</dbReference>
<feature type="transmembrane region" description="Helical" evidence="10">
    <location>
        <begin position="114"/>
        <end position="136"/>
    </location>
</feature>
<evidence type="ECO:0000256" key="6">
    <source>
        <dbReference type="ARBA" id="ARBA00022989"/>
    </source>
</evidence>
<dbReference type="Pfam" id="PF02233">
    <property type="entry name" value="PNTB"/>
    <property type="match status" value="1"/>
</dbReference>
<evidence type="ECO:0000256" key="8">
    <source>
        <dbReference type="ARBA" id="ARBA00023136"/>
    </source>
</evidence>
<comment type="catalytic activity">
    <reaction evidence="9">
        <text>NAD(+) + NADPH + H(+)(in) = NADH + NADP(+) + H(+)(out)</text>
        <dbReference type="Rhea" id="RHEA:47992"/>
        <dbReference type="ChEBI" id="CHEBI:15378"/>
        <dbReference type="ChEBI" id="CHEBI:57540"/>
        <dbReference type="ChEBI" id="CHEBI:57783"/>
        <dbReference type="ChEBI" id="CHEBI:57945"/>
        <dbReference type="ChEBI" id="CHEBI:58349"/>
        <dbReference type="EC" id="7.1.1.1"/>
    </reaction>
</comment>
<feature type="transmembrane region" description="Helical" evidence="10">
    <location>
        <begin position="183"/>
        <end position="201"/>
    </location>
</feature>
<feature type="transmembrane region" description="Helical" evidence="10">
    <location>
        <begin position="89"/>
        <end position="108"/>
    </location>
</feature>
<feature type="transmembrane region" description="Helical" evidence="10">
    <location>
        <begin position="6"/>
        <end position="23"/>
    </location>
</feature>
<evidence type="ECO:0000256" key="3">
    <source>
        <dbReference type="ARBA" id="ARBA00022692"/>
    </source>
</evidence>
<keyword evidence="5" id="KW-1278">Translocase</keyword>
<feature type="domain" description="NADP transhydrogenase beta-like" evidence="11">
    <location>
        <begin position="11"/>
        <end position="466"/>
    </location>
</feature>
<dbReference type="GO" id="GO:0016020">
    <property type="term" value="C:membrane"/>
    <property type="evidence" value="ECO:0007669"/>
    <property type="project" value="UniProtKB-SubCell"/>
</dbReference>
<dbReference type="AlphaFoldDB" id="A0A1V5SR57"/>
<evidence type="ECO:0000256" key="10">
    <source>
        <dbReference type="SAM" id="Phobius"/>
    </source>
</evidence>
<evidence type="ECO:0000256" key="4">
    <source>
        <dbReference type="ARBA" id="ARBA00022857"/>
    </source>
</evidence>
<evidence type="ECO:0000256" key="5">
    <source>
        <dbReference type="ARBA" id="ARBA00022967"/>
    </source>
</evidence>
<dbReference type="Gene3D" id="3.40.50.1220">
    <property type="entry name" value="TPP-binding domain"/>
    <property type="match status" value="1"/>
</dbReference>
<keyword evidence="4" id="KW-0521">NADP</keyword>
<accession>A0A1V5SR57</accession>
<feature type="transmembrane region" description="Helical" evidence="10">
    <location>
        <begin position="234"/>
        <end position="254"/>
    </location>
</feature>
<dbReference type="InterPro" id="IPR029035">
    <property type="entry name" value="DHS-like_NAD/FAD-binding_dom"/>
</dbReference>
<keyword evidence="12" id="KW-0560">Oxidoreductase</keyword>
<evidence type="ECO:0000259" key="11">
    <source>
        <dbReference type="Pfam" id="PF02233"/>
    </source>
</evidence>
<dbReference type="PANTHER" id="PTHR44758:SF1">
    <property type="entry name" value="NAD(P) TRANSHYDROGENASE SUBUNIT BETA"/>
    <property type="match status" value="1"/>
</dbReference>
<dbReference type="GO" id="GO:0008750">
    <property type="term" value="F:proton-translocating NAD(P)+ transhydrogenase activity"/>
    <property type="evidence" value="ECO:0007669"/>
    <property type="project" value="UniProtKB-EC"/>
</dbReference>
<evidence type="ECO:0000256" key="2">
    <source>
        <dbReference type="ARBA" id="ARBA00012943"/>
    </source>
</evidence>
<feature type="transmembrane region" description="Helical" evidence="10">
    <location>
        <begin position="60"/>
        <end position="77"/>
    </location>
</feature>
<dbReference type="SUPFAM" id="SSF52467">
    <property type="entry name" value="DHS-like NAD/FAD-binding domain"/>
    <property type="match status" value="1"/>
</dbReference>
<feature type="transmembrane region" description="Helical" evidence="10">
    <location>
        <begin position="157"/>
        <end position="177"/>
    </location>
</feature>
<evidence type="ECO:0000256" key="9">
    <source>
        <dbReference type="ARBA" id="ARBA00048202"/>
    </source>
</evidence>
<comment type="subcellular location">
    <subcellularLocation>
        <location evidence="1">Membrane</location>
        <topology evidence="1">Multi-pass membrane protein</topology>
    </subcellularLocation>
</comment>
<proteinExistence type="predicted"/>
<keyword evidence="8 10" id="KW-0472">Membrane</keyword>
<keyword evidence="3 10" id="KW-0812">Transmembrane</keyword>
<reference evidence="12" key="1">
    <citation type="submission" date="2017-02" db="EMBL/GenBank/DDBJ databases">
        <title>Delving into the versatile metabolic prowess of the omnipresent phylum Bacteroidetes.</title>
        <authorList>
            <person name="Nobu M.K."/>
            <person name="Mei R."/>
            <person name="Narihiro T."/>
            <person name="Kuroda K."/>
            <person name="Liu W.-T."/>
        </authorList>
    </citation>
    <scope>NUCLEOTIDE SEQUENCE</scope>
    <source>
        <strain evidence="12">ADurb.Bin276</strain>
    </source>
</reference>
<evidence type="ECO:0000313" key="12">
    <source>
        <dbReference type="EMBL" id="OQA57016.1"/>
    </source>
</evidence>
<name>A0A1V5SR57_9BACT</name>
<protein>
    <recommendedName>
        <fullName evidence="2">proton-translocating NAD(P)(+) transhydrogenase</fullName>
        <ecNumber evidence="2">7.1.1.1</ecNumber>
    </recommendedName>
</protein>
<dbReference type="PANTHER" id="PTHR44758">
    <property type="entry name" value="NAD(P) TRANSHYDROGENASE SUBUNIT BETA"/>
    <property type="match status" value="1"/>
</dbReference>
<dbReference type="Proteomes" id="UP000485569">
    <property type="component" value="Unassembled WGS sequence"/>
</dbReference>
<gene>
    <name evidence="12" type="primary">pntB</name>
    <name evidence="12" type="ORF">BWY41_01379</name>
</gene>
<feature type="transmembrane region" description="Helical" evidence="10">
    <location>
        <begin position="208"/>
        <end position="228"/>
    </location>
</feature>
<keyword evidence="7" id="KW-0520">NAD</keyword>
<feature type="transmembrane region" description="Helical" evidence="10">
    <location>
        <begin position="35"/>
        <end position="54"/>
    </location>
</feature>
<evidence type="ECO:0000256" key="7">
    <source>
        <dbReference type="ARBA" id="ARBA00023027"/>
    </source>
</evidence>
<sequence>MSTITFYLISLGLVFGVVWGIHLMNKPQTAVKGNLLGALCILGSIILTMSYYGILDVQLLWISMVIGGLIGYIWSLWVKMIKMPQLVALLNGFGGCASSLVAYLILVGRSEVNGFSLIAAAMALAVGALTFSGSMIAAAKLNQWLNQRPIIVKNHSIINYLVLVFLIFLLFMIFLGGNSHRSLFTALVAITSLFIGVFFTIRVGGADMPITISLLNSLSGVAGAIAGLAIRDPLLVAIGGVVGASGLLLTQVMCRSMNRRISDILGGKTVITQLENDLNQSEISSEDLVYSKSNQQDEKGSKEENIDSILRSAQRIVIVPGYGMALSQAQHLVKELAEKLEGMGKEVKYAIHPVAGRMPGHMNVLLAEADVPYEQLCEMDDINPSFKETDVVLVVGANDVVNPAAATATGTPIYGMPILLVEEAKHIIVCNRDKNPGYSGVENPLYQREHVTMILGDACESLSKIMSCLDNNEGDLV</sequence>
<keyword evidence="6 10" id="KW-1133">Transmembrane helix</keyword>
<dbReference type="InterPro" id="IPR034300">
    <property type="entry name" value="PNTB-like"/>
</dbReference>
<evidence type="ECO:0000256" key="1">
    <source>
        <dbReference type="ARBA" id="ARBA00004141"/>
    </source>
</evidence>